<dbReference type="Gene3D" id="3.30.200.20">
    <property type="entry name" value="Phosphorylase Kinase, domain 1"/>
    <property type="match status" value="1"/>
</dbReference>
<dbReference type="PROSITE" id="PS00107">
    <property type="entry name" value="PROTEIN_KINASE_ATP"/>
    <property type="match status" value="1"/>
</dbReference>
<feature type="region of interest" description="Disordered" evidence="12">
    <location>
        <begin position="378"/>
        <end position="429"/>
    </location>
</feature>
<dbReference type="InterPro" id="IPR017441">
    <property type="entry name" value="Protein_kinase_ATP_BS"/>
</dbReference>
<evidence type="ECO:0000256" key="1">
    <source>
        <dbReference type="ARBA" id="ARBA00005775"/>
    </source>
</evidence>
<dbReference type="InterPro" id="IPR003890">
    <property type="entry name" value="MIF4G-like_typ-3"/>
</dbReference>
<dbReference type="Pfam" id="PF00069">
    <property type="entry name" value="Pkinase"/>
    <property type="match status" value="1"/>
</dbReference>
<dbReference type="PROSITE" id="PS51366">
    <property type="entry name" value="MI"/>
    <property type="match status" value="1"/>
</dbReference>
<feature type="region of interest" description="Disordered" evidence="12">
    <location>
        <begin position="1217"/>
        <end position="1240"/>
    </location>
</feature>
<feature type="compositionally biased region" description="Polar residues" evidence="12">
    <location>
        <begin position="753"/>
        <end position="771"/>
    </location>
</feature>
<keyword evidence="2 15" id="KW-0396">Initiation factor</keyword>
<organism evidence="15">
    <name type="scientific">Glycine soja</name>
    <name type="common">Wild soybean</name>
    <dbReference type="NCBI Taxonomy" id="3848"/>
    <lineage>
        <taxon>Eukaryota</taxon>
        <taxon>Viridiplantae</taxon>
        <taxon>Streptophyta</taxon>
        <taxon>Embryophyta</taxon>
        <taxon>Tracheophyta</taxon>
        <taxon>Spermatophyta</taxon>
        <taxon>Magnoliopsida</taxon>
        <taxon>eudicotyledons</taxon>
        <taxon>Gunneridae</taxon>
        <taxon>Pentapetalae</taxon>
        <taxon>rosids</taxon>
        <taxon>fabids</taxon>
        <taxon>Fabales</taxon>
        <taxon>Fabaceae</taxon>
        <taxon>Papilionoideae</taxon>
        <taxon>50 kb inversion clade</taxon>
        <taxon>NPAAA clade</taxon>
        <taxon>indigoferoid/millettioid clade</taxon>
        <taxon>Phaseoleae</taxon>
        <taxon>Glycine</taxon>
        <taxon>Glycine subgen. Soja</taxon>
    </lineage>
</organism>
<feature type="compositionally biased region" description="Polar residues" evidence="12">
    <location>
        <begin position="1734"/>
        <end position="1751"/>
    </location>
</feature>
<evidence type="ECO:0000256" key="3">
    <source>
        <dbReference type="ARBA" id="ARBA00022679"/>
    </source>
</evidence>
<dbReference type="FunFam" id="1.10.510.10:FF:000603">
    <property type="entry name" value="Receptor like protein kinase S.2"/>
    <property type="match status" value="1"/>
</dbReference>
<dbReference type="Pfam" id="PF02847">
    <property type="entry name" value="MA3"/>
    <property type="match status" value="1"/>
</dbReference>
<dbReference type="InterPro" id="IPR016024">
    <property type="entry name" value="ARM-type_fold"/>
</dbReference>
<evidence type="ECO:0000259" key="14">
    <source>
        <dbReference type="PROSITE" id="PS51366"/>
    </source>
</evidence>
<feature type="compositionally biased region" description="Low complexity" evidence="12">
    <location>
        <begin position="785"/>
        <end position="816"/>
    </location>
</feature>
<feature type="compositionally biased region" description="Basic and acidic residues" evidence="12">
    <location>
        <begin position="848"/>
        <end position="863"/>
    </location>
</feature>
<feature type="compositionally biased region" description="Polar residues" evidence="12">
    <location>
        <begin position="1641"/>
        <end position="1650"/>
    </location>
</feature>
<evidence type="ECO:0000256" key="5">
    <source>
        <dbReference type="ARBA" id="ARBA00022777"/>
    </source>
</evidence>
<feature type="binding site" evidence="11">
    <location>
        <position position="156"/>
    </location>
    <ligand>
        <name>ATP</name>
        <dbReference type="ChEBI" id="CHEBI:30616"/>
    </ligand>
</feature>
<feature type="compositionally biased region" description="Basic residues" evidence="12">
    <location>
        <begin position="1068"/>
        <end position="1077"/>
    </location>
</feature>
<feature type="compositionally biased region" description="Low complexity" evidence="12">
    <location>
        <begin position="1108"/>
        <end position="1119"/>
    </location>
</feature>
<dbReference type="GO" id="GO:0005524">
    <property type="term" value="F:ATP binding"/>
    <property type="evidence" value="ECO:0007669"/>
    <property type="project" value="UniProtKB-UniRule"/>
</dbReference>
<dbReference type="SUPFAM" id="SSF48371">
    <property type="entry name" value="ARM repeat"/>
    <property type="match status" value="2"/>
</dbReference>
<dbReference type="PANTHER" id="PTHR23253:SF79">
    <property type="entry name" value="EUKARYOTIC TRANSLATION INITIATION FACTOR 4G-LIKE PROTEIN"/>
    <property type="match status" value="1"/>
</dbReference>
<evidence type="ECO:0000259" key="13">
    <source>
        <dbReference type="PROSITE" id="PS50011"/>
    </source>
</evidence>
<feature type="region of interest" description="Disordered" evidence="12">
    <location>
        <begin position="752"/>
        <end position="771"/>
    </location>
</feature>
<proteinExistence type="inferred from homology"/>
<name>A0A0B2P1P2_GLYSO</name>
<feature type="region of interest" description="Disordered" evidence="12">
    <location>
        <begin position="1730"/>
        <end position="1790"/>
    </location>
</feature>
<dbReference type="FunFam" id="3.30.200.20:FF:000532">
    <property type="entry name" value="Receptor like protein kinase S.2"/>
    <property type="match status" value="1"/>
</dbReference>
<dbReference type="Gene3D" id="1.10.510.10">
    <property type="entry name" value="Transferase(Phosphotransferase) domain 1"/>
    <property type="match status" value="1"/>
</dbReference>
<feature type="region of interest" description="Disordered" evidence="12">
    <location>
        <begin position="782"/>
        <end position="816"/>
    </location>
</feature>
<comment type="similarity">
    <text evidence="1">Belongs to the eukaryotic initiation factor 4G family.</text>
</comment>
<evidence type="ECO:0000256" key="6">
    <source>
        <dbReference type="ARBA" id="ARBA00022840"/>
    </source>
</evidence>
<feature type="region of interest" description="Disordered" evidence="12">
    <location>
        <begin position="1100"/>
        <end position="1146"/>
    </location>
</feature>
<feature type="compositionally biased region" description="Basic and acidic residues" evidence="12">
    <location>
        <begin position="1592"/>
        <end position="1609"/>
    </location>
</feature>
<evidence type="ECO:0000256" key="11">
    <source>
        <dbReference type="PROSITE-ProRule" id="PRU10141"/>
    </source>
</evidence>
<dbReference type="Gene3D" id="1.25.40.180">
    <property type="match status" value="2"/>
</dbReference>
<evidence type="ECO:0000256" key="7">
    <source>
        <dbReference type="ARBA" id="ARBA00022845"/>
    </source>
</evidence>
<evidence type="ECO:0000256" key="9">
    <source>
        <dbReference type="ARBA" id="ARBA00067320"/>
    </source>
</evidence>
<dbReference type="FunFam" id="1.25.40.180:FF:000034">
    <property type="entry name" value="Eukaryotic translation initiation factor 4G"/>
    <property type="match status" value="1"/>
</dbReference>
<dbReference type="GO" id="GO:0004672">
    <property type="term" value="F:protein kinase activity"/>
    <property type="evidence" value="ECO:0007669"/>
    <property type="project" value="InterPro"/>
</dbReference>
<reference evidence="15" key="1">
    <citation type="submission" date="2014-07" db="EMBL/GenBank/DDBJ databases">
        <title>Identification of a novel salt tolerance gene in wild soybean by whole-genome sequencing.</title>
        <authorList>
            <person name="Lam H.-M."/>
            <person name="Qi X."/>
            <person name="Li M.-W."/>
            <person name="Liu X."/>
            <person name="Xie M."/>
            <person name="Ni M."/>
            <person name="Xu X."/>
        </authorList>
    </citation>
    <scope>NUCLEOTIDE SEQUENCE [LARGE SCALE GENOMIC DNA]</scope>
    <source>
        <tissue evidence="15">Root</tissue>
    </source>
</reference>
<dbReference type="Pfam" id="PF02854">
    <property type="entry name" value="MIF4G"/>
    <property type="match status" value="1"/>
</dbReference>
<feature type="region of interest" description="Disordered" evidence="12">
    <location>
        <begin position="475"/>
        <end position="554"/>
    </location>
</feature>
<keyword evidence="5" id="KW-0418">Kinase</keyword>
<dbReference type="GO" id="GO:0003729">
    <property type="term" value="F:mRNA binding"/>
    <property type="evidence" value="ECO:0007669"/>
    <property type="project" value="TreeGrafter"/>
</dbReference>
<feature type="region of interest" description="Disordered" evidence="12">
    <location>
        <begin position="1457"/>
        <end position="1481"/>
    </location>
</feature>
<feature type="compositionally biased region" description="Polar residues" evidence="12">
    <location>
        <begin position="387"/>
        <end position="396"/>
    </location>
</feature>
<evidence type="ECO:0000256" key="8">
    <source>
        <dbReference type="ARBA" id="ARBA00022917"/>
    </source>
</evidence>
<dbReference type="InterPro" id="IPR003891">
    <property type="entry name" value="Initiation_fac_eIF4g_MI"/>
</dbReference>
<evidence type="ECO:0000256" key="2">
    <source>
        <dbReference type="ARBA" id="ARBA00022540"/>
    </source>
</evidence>
<feature type="domain" description="MI" evidence="14">
    <location>
        <begin position="1820"/>
        <end position="1944"/>
    </location>
</feature>
<feature type="region of interest" description="Disordered" evidence="12">
    <location>
        <begin position="839"/>
        <end position="879"/>
    </location>
</feature>
<feature type="region of interest" description="Disordered" evidence="12">
    <location>
        <begin position="1031"/>
        <end position="1084"/>
    </location>
</feature>
<dbReference type="InterPro" id="IPR000719">
    <property type="entry name" value="Prot_kinase_dom"/>
</dbReference>
<dbReference type="GO" id="GO:0016281">
    <property type="term" value="C:eukaryotic translation initiation factor 4F complex"/>
    <property type="evidence" value="ECO:0007669"/>
    <property type="project" value="TreeGrafter"/>
</dbReference>
<dbReference type="PROSITE" id="PS00108">
    <property type="entry name" value="PROTEIN_KINASE_ST"/>
    <property type="match status" value="1"/>
</dbReference>
<evidence type="ECO:0000256" key="10">
    <source>
        <dbReference type="ARBA" id="ARBA00075135"/>
    </source>
</evidence>
<feature type="domain" description="Protein kinase" evidence="13">
    <location>
        <begin position="121"/>
        <end position="399"/>
    </location>
</feature>
<feature type="compositionally biased region" description="Basic and acidic residues" evidence="12">
    <location>
        <begin position="505"/>
        <end position="520"/>
    </location>
</feature>
<accession>A0A0B2P1P2</accession>
<dbReference type="GO" id="GO:0006417">
    <property type="term" value="P:regulation of translation"/>
    <property type="evidence" value="ECO:0007669"/>
    <property type="project" value="UniProtKB-KW"/>
</dbReference>
<evidence type="ECO:0000256" key="4">
    <source>
        <dbReference type="ARBA" id="ARBA00022741"/>
    </source>
</evidence>
<keyword evidence="8" id="KW-0648">Protein biosynthesis</keyword>
<dbReference type="Proteomes" id="UP000053555">
    <property type="component" value="Unassembled WGS sequence"/>
</dbReference>
<keyword evidence="4 11" id="KW-0547">Nucleotide-binding</keyword>
<feature type="region of interest" description="Disordered" evidence="12">
    <location>
        <begin position="1588"/>
        <end position="1652"/>
    </location>
</feature>
<dbReference type="EMBL" id="KN670912">
    <property type="protein sequence ID" value="KHN01612.1"/>
    <property type="molecule type" value="Genomic_DNA"/>
</dbReference>
<feature type="compositionally biased region" description="Basic and acidic residues" evidence="12">
    <location>
        <begin position="1752"/>
        <end position="1762"/>
    </location>
</feature>
<gene>
    <name evidence="15" type="ORF">glysoja_034398</name>
</gene>
<dbReference type="SMART" id="SM00543">
    <property type="entry name" value="MIF4G"/>
    <property type="match status" value="1"/>
</dbReference>
<dbReference type="InterPro" id="IPR011009">
    <property type="entry name" value="Kinase-like_dom_sf"/>
</dbReference>
<keyword evidence="6 11" id="KW-0067">ATP-binding</keyword>
<sequence>MQLTHLCLIMPSDYDKLDPLHATPQTNIKGAQKKAKSKKHPQGARGGHVVATLHGSLTRLCDTKWWNLCQHGARIKTKQIKSSCVFHDMEGVQLSSKIGRDSNINPRIFSYAELYIGSRGFSEEEVLGSGGFGKVYKAVMPSDETVVAVKCCLAGKGGQFEKTFAAELAAVAHLRHKNLVPLRGWCVFEDQLYLVYDYMPNSSLDRVLFRKNLKEEPLGWVRRGKIVKGLASALHYLHEQLETQIIHRDVKTSNVMLDSHYNARLGDFGLARWLEHELEYEYETRKASTSSKFEHFRLSETTRIGGTIGYLPPESFQRRKIATSKSDVFSFGIVVLEVVSGRRAIDLTYPDEKIILLDWVRRLSDERRLVAAVDTRLKDGASDGPGTKSSESSAAHTSAGILPKAPTSLQPPLISDPVPPSSPAKGDASKAFPFQFGSIAPGFVNGMAIPARTSSAPPNIDEQKRDQALHDSYKSVPSVPIPLVPKQQQPPRKDAGVTEQSNAGDSRETHNGGTKAKKDPQVSALTPASHMPKPSVPVTGIPMPTPYHQSQAPLQFGSANPQIQSHGMSTASLQMPIPMPLPIGNATQVQRPVFVPGLQPHPMHPRGIMHQGQNMSFAPQMGHQLPHQLGSMGIGIGPQYPQQQGGKFAAPRKTTVKITHPETHEELRLDKRTDACSDGGSSGARSHPNIPSLSPVKSFPASHPVNYYSSSSYNTNSPYYPSSSIPLTSSPISPNSQPPIFNYPVNHGPQGANFMNSSSLGSPPISKASTPTGVASLAIKPSGTSANVDSSLSNSSISDVQNTESPSSTASCDASSSVLQKGSETCSEISLPQYKLSSDSVPVVDNNEGGRESLSRSNSLKDKKPGKKGQLSHHQVSVQSPTADNVPFCAVDHGIYDTGVSKPVGTKTNHSAELTTEDLPTSNTIPSSTSTAVEVKTNGSAEVVACVSAEGSCAQTVDRVHNNNPDKIDKLFEGIQDESASYNAKCVIGDNLGTCTTTTLHYSRDVSFSRNDGVVTDGFVSGKFGISDLQSADLPETTSKHVKDGSENTGDESSTKDRPIIEPNKAKTTSKGKKKRREILQKADAAGSTSDLYNAYKGPEEKKEAVLSSESTESATTTTLKQLPKDAAQSDALASEKCSHSKAELDDWEDAADMSTPKLEVHDKSQQVGDGSGSTAKKYSRDFLLKFADQCTDLPEGFKVTADIEALMSGNIGSSHVFERDSHPSPGRIVDRPGGMSRMDRRGDVVMEDDRWSRVSGAFRSGRGLDGIGGNVGFRSGQGGNFGVLRNSRAQTPPQYVGGILSGPMQSVGNHGGRNNPDGERWQRSASFQQRGLIPSPTQTPLQMMHKAENKYEVGKASDVEEVKQRQLKAILNKLTPQNFDRLFEQVKAVNIDNAVTLTGVISQIFEKALMEPTFCEMYANFCLHLASELPDFSEDNEKITFKRLLLNKCQEEFERGEREEEAANKADEGEVKQSAEEREERRVKARRRMLGNIRLIGELYKKKMLTERIMHECIKKLLGQYQDPYEEDIEALCKLMSTIGEMIDHPKAKEHMDAYFERMKLLSNNMNLSSRVRFMLKDSIDLRKNKWQQRRKVEGPKKIEEVHRDAAQERQAQAGRSGRGLGNNQSARRNPMDFGPRGSSMLSSPNSQMGGLRGLPTQVRGYGAFQDARFEERQSYEARTLAVPLPQRPSGDDSINLGPQGGLARGMSTRGSTAISNLPISDVLPVHGDSHRMNTGLNGHSNLSERTPYSSREDHVSRYGTDRSSGPSAYDQSSAPEHNVNHGNRGLRSEDRNLEPLAHLQGSIVSQNASSEKIWPEERLRDMSLSAIREYYSARDENELALCVKDLNSPSFHPSMVSLWVTDSFERKDAERDLLAKLLVNLVKSQHGTLNQDQLIKGFESVLSTLEDAVNDAPRAAEFLGRIFAIAITESVVTLKDIGQLIHDGGEEPGSLLEVGLAADVLGSTLEVIQSEKGDAVLNKICSGSNLRLETFRPPNAKTSRKLEKFI</sequence>
<evidence type="ECO:0000256" key="12">
    <source>
        <dbReference type="SAM" id="MobiDB-lite"/>
    </source>
</evidence>
<keyword evidence="3" id="KW-0808">Transferase</keyword>
<dbReference type="FunFam" id="1.25.40.180:FF:000024">
    <property type="entry name" value="Eukaryotic translation initiation factor 4G"/>
    <property type="match status" value="1"/>
</dbReference>
<protein>
    <recommendedName>
        <fullName evidence="9">Eukaryotic translation initiation factor 4G</fullName>
    </recommendedName>
    <alternativeName>
        <fullName evidence="10">Protein synthesis initiation factor 4G</fullName>
    </alternativeName>
</protein>
<dbReference type="InterPro" id="IPR008271">
    <property type="entry name" value="Ser/Thr_kinase_AS"/>
</dbReference>
<dbReference type="SMART" id="SM00220">
    <property type="entry name" value="S_TKc"/>
    <property type="match status" value="1"/>
</dbReference>
<dbReference type="GO" id="GO:0003743">
    <property type="term" value="F:translation initiation factor activity"/>
    <property type="evidence" value="ECO:0007669"/>
    <property type="project" value="UniProtKB-KW"/>
</dbReference>
<evidence type="ECO:0000313" key="15">
    <source>
        <dbReference type="EMBL" id="KHN01612.1"/>
    </source>
</evidence>
<keyword evidence="7" id="KW-0810">Translation regulation</keyword>
<feature type="region of interest" description="Disordered" evidence="12">
    <location>
        <begin position="672"/>
        <end position="698"/>
    </location>
</feature>
<dbReference type="SUPFAM" id="SSF56112">
    <property type="entry name" value="Protein kinase-like (PK-like)"/>
    <property type="match status" value="1"/>
</dbReference>
<dbReference type="PANTHER" id="PTHR23253">
    <property type="entry name" value="EUKARYOTIC TRANSLATION INITIATION FACTOR 4 GAMMA"/>
    <property type="match status" value="1"/>
</dbReference>
<dbReference type="PROSITE" id="PS50011">
    <property type="entry name" value="PROTEIN_KINASE_DOM"/>
    <property type="match status" value="1"/>
</dbReference>
<feature type="compositionally biased region" description="Polar residues" evidence="12">
    <location>
        <begin position="1763"/>
        <end position="1777"/>
    </location>
</feature>
<dbReference type="SMART" id="SM00544">
    <property type="entry name" value="MA3"/>
    <property type="match status" value="1"/>
</dbReference>